<evidence type="ECO:0000256" key="3">
    <source>
        <dbReference type="RuleBase" id="RU000363"/>
    </source>
</evidence>
<dbReference type="RefSeq" id="WP_016338893.1">
    <property type="nucleotide sequence ID" value="NC_021280.1"/>
</dbReference>
<sequence>MKTIVITGSTSGIGKATALYFAKQGYHVIATARNPEKDNLANLNKNIKMYQMDVSDLNSINQAVNKISKENKKIDILLNNAGYGLLAPFELTSEQDIKAIFNTNVFGLMEVTRFFLPIFKKQQAGTIVSVSSIGGLVTMPLNSIYHATKYAVEGFTEGLSYELADFNIKVKLIEPGGVKTNFFNAATVKEDQSNFPEYNPIITKVRETFSVGMTEQESTYSTPLEVAQAIFAAANDNNPNKIHYVVGKGAQETYQAKKQLNDEEFIALINNRFGISKK</sequence>
<reference evidence="5 6" key="1">
    <citation type="journal article" date="2013" name="Genome Biol. Evol.">
        <title>Complete genomes of two dipteran-associated spiroplasmas provided insights into the origin, dynamics, and impacts of viral invasion in spiroplasma.</title>
        <authorList>
            <person name="Ku C."/>
            <person name="Lo W.S."/>
            <person name="Chen L.L."/>
            <person name="Kuo C.H."/>
        </authorList>
    </citation>
    <scope>NUCLEOTIDE SEQUENCE [LARGE SCALE GENOMIC DNA]</scope>
    <source>
        <strain evidence="5 6">DF-1</strain>
    </source>
</reference>
<dbReference type="Pfam" id="PF00106">
    <property type="entry name" value="adh_short"/>
    <property type="match status" value="1"/>
</dbReference>
<dbReference type="PRINTS" id="PR00081">
    <property type="entry name" value="GDHRDH"/>
</dbReference>
<gene>
    <name evidence="5" type="ORF">SCHRY_v1c04890</name>
</gene>
<dbReference type="InterPro" id="IPR002347">
    <property type="entry name" value="SDR_fam"/>
</dbReference>
<accession>R4U3I9</accession>
<name>R4U3I9_9MOLU</name>
<dbReference type="SUPFAM" id="SSF51735">
    <property type="entry name" value="NAD(P)-binding Rossmann-fold domains"/>
    <property type="match status" value="1"/>
</dbReference>
<keyword evidence="4" id="KW-0175">Coiled coil</keyword>
<dbReference type="PATRIC" id="fig|1276227.3.peg.490"/>
<dbReference type="PANTHER" id="PTHR43976">
    <property type="entry name" value="SHORT CHAIN DEHYDROGENASE"/>
    <property type="match status" value="1"/>
</dbReference>
<dbReference type="PRINTS" id="PR00080">
    <property type="entry name" value="SDRFAMILY"/>
</dbReference>
<dbReference type="OrthoDB" id="9775296at2"/>
<dbReference type="Proteomes" id="UP000013964">
    <property type="component" value="Chromosome"/>
</dbReference>
<keyword evidence="6" id="KW-1185">Reference proteome</keyword>
<dbReference type="AlphaFoldDB" id="R4U3I9"/>
<protein>
    <submittedName>
        <fullName evidence="5">Short-chain dehydrogenase/reductase SDR</fullName>
    </submittedName>
</protein>
<organism evidence="5 6">
    <name type="scientific">Spiroplasma chrysopicola DF-1</name>
    <dbReference type="NCBI Taxonomy" id="1276227"/>
    <lineage>
        <taxon>Bacteria</taxon>
        <taxon>Bacillati</taxon>
        <taxon>Mycoplasmatota</taxon>
        <taxon>Mollicutes</taxon>
        <taxon>Entomoplasmatales</taxon>
        <taxon>Spiroplasmataceae</taxon>
        <taxon>Spiroplasma</taxon>
    </lineage>
</organism>
<evidence type="ECO:0000256" key="1">
    <source>
        <dbReference type="ARBA" id="ARBA00006484"/>
    </source>
</evidence>
<dbReference type="HOGENOM" id="CLU_010194_2_9_14"/>
<dbReference type="CDD" id="cd05374">
    <property type="entry name" value="17beta-HSD-like_SDR_c"/>
    <property type="match status" value="1"/>
</dbReference>
<comment type="similarity">
    <text evidence="1 3">Belongs to the short-chain dehydrogenases/reductases (SDR) family.</text>
</comment>
<dbReference type="STRING" id="1276227.SCHRY_v1c04890"/>
<evidence type="ECO:0000313" key="5">
    <source>
        <dbReference type="EMBL" id="AGM25068.1"/>
    </source>
</evidence>
<dbReference type="KEGG" id="scr:SCHRY_v1c04890"/>
<evidence type="ECO:0000313" key="6">
    <source>
        <dbReference type="Proteomes" id="UP000013964"/>
    </source>
</evidence>
<dbReference type="GO" id="GO:0016491">
    <property type="term" value="F:oxidoreductase activity"/>
    <property type="evidence" value="ECO:0007669"/>
    <property type="project" value="UniProtKB-KW"/>
</dbReference>
<dbReference type="EMBL" id="CP005077">
    <property type="protein sequence ID" value="AGM25068.1"/>
    <property type="molecule type" value="Genomic_DNA"/>
</dbReference>
<dbReference type="eggNOG" id="COG4221">
    <property type="taxonomic scope" value="Bacteria"/>
</dbReference>
<dbReference type="InterPro" id="IPR036291">
    <property type="entry name" value="NAD(P)-bd_dom_sf"/>
</dbReference>
<proteinExistence type="inferred from homology"/>
<evidence type="ECO:0000256" key="4">
    <source>
        <dbReference type="SAM" id="Coils"/>
    </source>
</evidence>
<evidence type="ECO:0000256" key="2">
    <source>
        <dbReference type="ARBA" id="ARBA00023002"/>
    </source>
</evidence>
<keyword evidence="2" id="KW-0560">Oxidoreductase</keyword>
<dbReference type="Gene3D" id="3.40.50.720">
    <property type="entry name" value="NAD(P)-binding Rossmann-like Domain"/>
    <property type="match status" value="1"/>
</dbReference>
<dbReference type="PANTHER" id="PTHR43976:SF16">
    <property type="entry name" value="SHORT-CHAIN DEHYDROGENASE_REDUCTASE FAMILY PROTEIN"/>
    <property type="match status" value="1"/>
</dbReference>
<dbReference type="InterPro" id="IPR051911">
    <property type="entry name" value="SDR_oxidoreductase"/>
</dbReference>
<feature type="coiled-coil region" evidence="4">
    <location>
        <begin position="40"/>
        <end position="80"/>
    </location>
</feature>